<keyword evidence="4" id="KW-0804">Transcription</keyword>
<feature type="domain" description="AP2/ERF" evidence="7">
    <location>
        <begin position="10"/>
        <end position="67"/>
    </location>
</feature>
<dbReference type="EMBL" id="JBBNAE010000003">
    <property type="protein sequence ID" value="KAK9137960.1"/>
    <property type="molecule type" value="Genomic_DNA"/>
</dbReference>
<dbReference type="FunFam" id="3.30.730.10:FF:000001">
    <property type="entry name" value="Ethylene-responsive transcription factor 2"/>
    <property type="match status" value="1"/>
</dbReference>
<gene>
    <name evidence="8" type="ORF">Sjap_008554</name>
</gene>
<dbReference type="Proteomes" id="UP001417504">
    <property type="component" value="Unassembled WGS sequence"/>
</dbReference>
<dbReference type="InterPro" id="IPR044808">
    <property type="entry name" value="ERF_plant"/>
</dbReference>
<evidence type="ECO:0000256" key="6">
    <source>
        <dbReference type="SAM" id="MobiDB-lite"/>
    </source>
</evidence>
<sequence length="129" mass="14473">MEQNPSKEVHYRGVRKRSGKYAAEIRDSFNASARIWLGTYDTAIEAARAYDRAAFEMRGNLAVLNFPHEYRSASQSSFSAPSSSSLATHTDPNSSMKKENQVLELEYLDDNLLEEMLGSSKMEGREKSG</sequence>
<evidence type="ECO:0000259" key="7">
    <source>
        <dbReference type="PROSITE" id="PS51032"/>
    </source>
</evidence>
<name>A0AAP0JQK3_9MAGN</name>
<dbReference type="InterPro" id="IPR016177">
    <property type="entry name" value="DNA-bd_dom_sf"/>
</dbReference>
<dbReference type="SMART" id="SM00380">
    <property type="entry name" value="AP2"/>
    <property type="match status" value="1"/>
</dbReference>
<reference evidence="8 9" key="1">
    <citation type="submission" date="2024-01" db="EMBL/GenBank/DDBJ databases">
        <title>Genome assemblies of Stephania.</title>
        <authorList>
            <person name="Yang L."/>
        </authorList>
    </citation>
    <scope>NUCLEOTIDE SEQUENCE [LARGE SCALE GENOMIC DNA]</scope>
    <source>
        <strain evidence="8">QJT</strain>
        <tissue evidence="8">Leaf</tissue>
    </source>
</reference>
<dbReference type="GO" id="GO:0003677">
    <property type="term" value="F:DNA binding"/>
    <property type="evidence" value="ECO:0007669"/>
    <property type="project" value="UniProtKB-KW"/>
</dbReference>
<protein>
    <recommendedName>
        <fullName evidence="7">AP2/ERF domain-containing protein</fullName>
    </recommendedName>
</protein>
<feature type="compositionally biased region" description="Low complexity" evidence="6">
    <location>
        <begin position="74"/>
        <end position="87"/>
    </location>
</feature>
<evidence type="ECO:0000313" key="8">
    <source>
        <dbReference type="EMBL" id="KAK9137960.1"/>
    </source>
</evidence>
<dbReference type="PRINTS" id="PR00367">
    <property type="entry name" value="ETHRSPELEMNT"/>
</dbReference>
<dbReference type="GO" id="GO:0005634">
    <property type="term" value="C:nucleus"/>
    <property type="evidence" value="ECO:0007669"/>
    <property type="project" value="UniProtKB-SubCell"/>
</dbReference>
<evidence type="ECO:0000256" key="5">
    <source>
        <dbReference type="ARBA" id="ARBA00023242"/>
    </source>
</evidence>
<comment type="caution">
    <text evidence="8">The sequence shown here is derived from an EMBL/GenBank/DDBJ whole genome shotgun (WGS) entry which is preliminary data.</text>
</comment>
<feature type="region of interest" description="Disordered" evidence="6">
    <location>
        <begin position="74"/>
        <end position="101"/>
    </location>
</feature>
<dbReference type="Pfam" id="PF00847">
    <property type="entry name" value="AP2"/>
    <property type="match status" value="1"/>
</dbReference>
<dbReference type="InterPro" id="IPR001471">
    <property type="entry name" value="AP2/ERF_dom"/>
</dbReference>
<evidence type="ECO:0000256" key="1">
    <source>
        <dbReference type="ARBA" id="ARBA00004123"/>
    </source>
</evidence>
<dbReference type="GO" id="GO:0003700">
    <property type="term" value="F:DNA-binding transcription factor activity"/>
    <property type="evidence" value="ECO:0007669"/>
    <property type="project" value="InterPro"/>
</dbReference>
<accession>A0AAP0JQK3</accession>
<dbReference type="SUPFAM" id="SSF54171">
    <property type="entry name" value="DNA-binding domain"/>
    <property type="match status" value="1"/>
</dbReference>
<organism evidence="8 9">
    <name type="scientific">Stephania japonica</name>
    <dbReference type="NCBI Taxonomy" id="461633"/>
    <lineage>
        <taxon>Eukaryota</taxon>
        <taxon>Viridiplantae</taxon>
        <taxon>Streptophyta</taxon>
        <taxon>Embryophyta</taxon>
        <taxon>Tracheophyta</taxon>
        <taxon>Spermatophyta</taxon>
        <taxon>Magnoliopsida</taxon>
        <taxon>Ranunculales</taxon>
        <taxon>Menispermaceae</taxon>
        <taxon>Menispermoideae</taxon>
        <taxon>Cissampelideae</taxon>
        <taxon>Stephania</taxon>
    </lineage>
</organism>
<proteinExistence type="predicted"/>
<dbReference type="AlphaFoldDB" id="A0AAP0JQK3"/>
<keyword evidence="9" id="KW-1185">Reference proteome</keyword>
<dbReference type="PANTHER" id="PTHR31190:SF488">
    <property type="entry name" value="ETHYLENE-RESPONSIVE TRANSCRIPTION FACTOR ERF096"/>
    <property type="match status" value="1"/>
</dbReference>
<keyword evidence="2" id="KW-0805">Transcription regulation</keyword>
<dbReference type="PROSITE" id="PS51032">
    <property type="entry name" value="AP2_ERF"/>
    <property type="match status" value="1"/>
</dbReference>
<comment type="subcellular location">
    <subcellularLocation>
        <location evidence="1">Nucleus</location>
    </subcellularLocation>
</comment>
<evidence type="ECO:0000313" key="9">
    <source>
        <dbReference type="Proteomes" id="UP001417504"/>
    </source>
</evidence>
<keyword evidence="5" id="KW-0539">Nucleus</keyword>
<dbReference type="InterPro" id="IPR036955">
    <property type="entry name" value="AP2/ERF_dom_sf"/>
</dbReference>
<dbReference type="PANTHER" id="PTHR31190">
    <property type="entry name" value="DNA-BINDING DOMAIN"/>
    <property type="match status" value="1"/>
</dbReference>
<evidence type="ECO:0000256" key="3">
    <source>
        <dbReference type="ARBA" id="ARBA00023125"/>
    </source>
</evidence>
<evidence type="ECO:0000256" key="4">
    <source>
        <dbReference type="ARBA" id="ARBA00023163"/>
    </source>
</evidence>
<dbReference type="GO" id="GO:0009873">
    <property type="term" value="P:ethylene-activated signaling pathway"/>
    <property type="evidence" value="ECO:0007669"/>
    <property type="project" value="InterPro"/>
</dbReference>
<evidence type="ECO:0000256" key="2">
    <source>
        <dbReference type="ARBA" id="ARBA00023015"/>
    </source>
</evidence>
<keyword evidence="3" id="KW-0238">DNA-binding</keyword>
<dbReference type="CDD" id="cd00018">
    <property type="entry name" value="AP2"/>
    <property type="match status" value="1"/>
</dbReference>
<dbReference type="Gene3D" id="3.30.730.10">
    <property type="entry name" value="AP2/ERF domain"/>
    <property type="match status" value="1"/>
</dbReference>